<name>A0A1D2VJL8_9ASCO</name>
<protein>
    <submittedName>
        <fullName evidence="5">Ureidoglycolate hydrolase</fullName>
    </submittedName>
</protein>
<gene>
    <name evidence="5" type="ORF">ASCRUDRAFT_75085</name>
</gene>
<dbReference type="Gene3D" id="2.60.120.480">
    <property type="entry name" value="Ureidoglycolate hydrolase"/>
    <property type="match status" value="1"/>
</dbReference>
<keyword evidence="5" id="KW-0378">Hydrolase</keyword>
<dbReference type="RefSeq" id="XP_020048116.1">
    <property type="nucleotide sequence ID" value="XM_020192923.1"/>
</dbReference>
<dbReference type="AlphaFoldDB" id="A0A1D2VJL8"/>
<dbReference type="STRING" id="1344418.A0A1D2VJL8"/>
<dbReference type="Proteomes" id="UP000095038">
    <property type="component" value="Unassembled WGS sequence"/>
</dbReference>
<dbReference type="EMBL" id="KV454478">
    <property type="protein sequence ID" value="ODV61809.1"/>
    <property type="molecule type" value="Genomic_DNA"/>
</dbReference>
<dbReference type="FunCoup" id="A0A1D2VJL8">
    <property type="interactions" value="73"/>
</dbReference>
<evidence type="ECO:0000313" key="5">
    <source>
        <dbReference type="EMBL" id="ODV61809.1"/>
    </source>
</evidence>
<keyword evidence="2" id="KW-0659">Purine metabolism</keyword>
<dbReference type="GO" id="GO:0004848">
    <property type="term" value="F:ureidoglycolate hydrolase activity"/>
    <property type="evidence" value="ECO:0007669"/>
    <property type="project" value="InterPro"/>
</dbReference>
<comment type="catalytic activity">
    <reaction evidence="4">
        <text>(S)-ureidoglycolate = urea + glyoxylate</text>
        <dbReference type="Rhea" id="RHEA:11304"/>
        <dbReference type="ChEBI" id="CHEBI:16199"/>
        <dbReference type="ChEBI" id="CHEBI:36655"/>
        <dbReference type="ChEBI" id="CHEBI:57296"/>
        <dbReference type="EC" id="4.3.2.3"/>
    </reaction>
</comment>
<keyword evidence="6" id="KW-1185">Reference proteome</keyword>
<dbReference type="InterPro" id="IPR047233">
    <property type="entry name" value="UAH_cupin"/>
</dbReference>
<dbReference type="GeneID" id="30966559"/>
<evidence type="ECO:0000256" key="2">
    <source>
        <dbReference type="ARBA" id="ARBA00022631"/>
    </source>
</evidence>
<sequence>MPLKTYNIDLLSFPVIQAEPLTIEAFRPFGSIISPDEELVRSHNDKGVFEQANYGTAIKFKQVSQIQNLFPQSSSRKKESLNWNIFRCFPQNHLMQYDLLSSTFTYLTKVLERHPYSSQTFLPMGRSTSIEYGYVVVVAQDLDNDQDDTKLPDLNSIKVFICKNNQAVTYNSNTWHAPMIALSNLNNTYLNQSDHIDFAVLIHENGIPNDDCQEVYFESGFKISFKNFIK</sequence>
<dbReference type="OrthoDB" id="10266039at2759"/>
<evidence type="ECO:0000256" key="3">
    <source>
        <dbReference type="ARBA" id="ARBA00023239"/>
    </source>
</evidence>
<dbReference type="SUPFAM" id="SSF51182">
    <property type="entry name" value="RmlC-like cupins"/>
    <property type="match status" value="1"/>
</dbReference>
<keyword evidence="3" id="KW-0456">Lyase</keyword>
<dbReference type="GO" id="GO:0050385">
    <property type="term" value="F:ureidoglycolate lyase activity"/>
    <property type="evidence" value="ECO:0007669"/>
    <property type="project" value="UniProtKB-EC"/>
</dbReference>
<dbReference type="InterPro" id="IPR024060">
    <property type="entry name" value="Ureidoglycolate_lyase_dom_sf"/>
</dbReference>
<dbReference type="InterPro" id="IPR007247">
    <property type="entry name" value="Ureidogly_lyase"/>
</dbReference>
<dbReference type="GO" id="GO:0006144">
    <property type="term" value="P:purine nucleobase metabolic process"/>
    <property type="evidence" value="ECO:0007669"/>
    <property type="project" value="UniProtKB-KW"/>
</dbReference>
<dbReference type="PANTHER" id="PTHR21221:SF1">
    <property type="entry name" value="UREIDOGLYCOLATE LYASE"/>
    <property type="match status" value="1"/>
</dbReference>
<evidence type="ECO:0000256" key="4">
    <source>
        <dbReference type="ARBA" id="ARBA00047684"/>
    </source>
</evidence>
<dbReference type="PANTHER" id="PTHR21221">
    <property type="entry name" value="UREIDOGLYCOLATE HYDROLASE"/>
    <property type="match status" value="1"/>
</dbReference>
<dbReference type="InParanoid" id="A0A1D2VJL8"/>
<dbReference type="InterPro" id="IPR011051">
    <property type="entry name" value="RmlC_Cupin_sf"/>
</dbReference>
<dbReference type="GO" id="GO:0000256">
    <property type="term" value="P:allantoin catabolic process"/>
    <property type="evidence" value="ECO:0007669"/>
    <property type="project" value="InterPro"/>
</dbReference>
<dbReference type="Pfam" id="PF04115">
    <property type="entry name" value="Ureidogly_lyase"/>
    <property type="match status" value="1"/>
</dbReference>
<dbReference type="CDD" id="cd20298">
    <property type="entry name" value="cupin_UAH"/>
    <property type="match status" value="1"/>
</dbReference>
<evidence type="ECO:0000256" key="1">
    <source>
        <dbReference type="ARBA" id="ARBA00011738"/>
    </source>
</evidence>
<accession>A0A1D2VJL8</accession>
<proteinExistence type="predicted"/>
<reference evidence="6" key="1">
    <citation type="submission" date="2016-05" db="EMBL/GenBank/DDBJ databases">
        <title>Comparative genomics of biotechnologically important yeasts.</title>
        <authorList>
            <consortium name="DOE Joint Genome Institute"/>
            <person name="Riley R."/>
            <person name="Haridas S."/>
            <person name="Wolfe K.H."/>
            <person name="Lopes M.R."/>
            <person name="Hittinger C.T."/>
            <person name="Goker M."/>
            <person name="Salamov A."/>
            <person name="Wisecaver J."/>
            <person name="Long T.M."/>
            <person name="Aerts A.L."/>
            <person name="Barry K."/>
            <person name="Choi C."/>
            <person name="Clum A."/>
            <person name="Coughlan A.Y."/>
            <person name="Deshpande S."/>
            <person name="Douglass A.P."/>
            <person name="Hanson S.J."/>
            <person name="Klenk H.-P."/>
            <person name="Labutti K."/>
            <person name="Lapidus A."/>
            <person name="Lindquist E."/>
            <person name="Lipzen A."/>
            <person name="Meier-Kolthoff J.P."/>
            <person name="Ohm R.A."/>
            <person name="Otillar R.P."/>
            <person name="Pangilinan J."/>
            <person name="Peng Y."/>
            <person name="Rokas A."/>
            <person name="Rosa C.A."/>
            <person name="Scheuner C."/>
            <person name="Sibirny A.A."/>
            <person name="Slot J.C."/>
            <person name="Stielow J.B."/>
            <person name="Sun H."/>
            <person name="Kurtzman C.P."/>
            <person name="Blackwell M."/>
            <person name="Grigoriev I.V."/>
            <person name="Jeffries T.W."/>
        </authorList>
    </citation>
    <scope>NUCLEOTIDE SEQUENCE [LARGE SCALE GENOMIC DNA]</scope>
    <source>
        <strain evidence="6">DSM 1968</strain>
    </source>
</reference>
<evidence type="ECO:0000313" key="6">
    <source>
        <dbReference type="Proteomes" id="UP000095038"/>
    </source>
</evidence>
<organism evidence="5 6">
    <name type="scientific">Ascoidea rubescens DSM 1968</name>
    <dbReference type="NCBI Taxonomy" id="1344418"/>
    <lineage>
        <taxon>Eukaryota</taxon>
        <taxon>Fungi</taxon>
        <taxon>Dikarya</taxon>
        <taxon>Ascomycota</taxon>
        <taxon>Saccharomycotina</taxon>
        <taxon>Saccharomycetes</taxon>
        <taxon>Ascoideaceae</taxon>
        <taxon>Ascoidea</taxon>
    </lineage>
</organism>
<comment type="subunit">
    <text evidence="1">Homodimer.</text>
</comment>